<keyword evidence="2" id="KW-1185">Reference proteome</keyword>
<dbReference type="EMBL" id="CP049616">
    <property type="protein sequence ID" value="QII43368.1"/>
    <property type="molecule type" value="Genomic_DNA"/>
</dbReference>
<dbReference type="AlphaFoldDB" id="A0A6G7IYF6"/>
<dbReference type="Proteomes" id="UP000502928">
    <property type="component" value="Chromosome"/>
</dbReference>
<dbReference type="RefSeq" id="WP_166247051.1">
    <property type="nucleotide sequence ID" value="NZ_CP049616.1"/>
</dbReference>
<gene>
    <name evidence="1" type="ORF">GVT53_01230</name>
</gene>
<evidence type="ECO:0000313" key="2">
    <source>
        <dbReference type="Proteomes" id="UP000502928"/>
    </source>
</evidence>
<reference evidence="1 2" key="1">
    <citation type="submission" date="2020-02" db="EMBL/GenBank/DDBJ databases">
        <title>Complete genome of Muricauda sp. 501str8.</title>
        <authorList>
            <person name="Dong B."/>
            <person name="Zhu S."/>
            <person name="Yang J."/>
            <person name="Chen J."/>
        </authorList>
    </citation>
    <scope>NUCLEOTIDE SEQUENCE [LARGE SCALE GENOMIC DNA]</scope>
    <source>
        <strain evidence="1 2">501str8</strain>
    </source>
</reference>
<sequence>MKTSIIYTIIGLLAINSLCAQVKIGDDPQNLDPTSILELQSANRVLVITRVTDAQMNAISPLNGAMVYNTDDECLNYYNGAEWINICEALDDSFTVSTRDDYLSQLYSNTLDSTVVVSVTDNGDGTMNYNFEVGEINGRNIQDFSIEGRDIANRTIGGEKIGSRSVDPLRIFNNGDDLARQLILWNGNAGPDGEWQRIPETDLQLSEVDGIVGNEVVGPFDTTLKLEGTGDEIDPYTLDVSEGGITDFEIATGAVTSDEILNGTILEEDIANDAVTSLKILDGEIADADISTTAAILGTKIDPNFGAQNVATTGTLGAGNTTITGNLSTTGAATIGANTITNVDGTNGQVLTTDGAGNTTWQDPSPTAVQTTAAIDGNGLTGNPLDLADDAVTTDKILDGEIADADISTTAAILGTKIDPNFGAQNVATTGTLGAGNTTITGNLSTTGAATIGANTITNVDGTNGQVLTTDGAGNTTWQDPSPTAVQTTTAIDGNGLTGNPLDLADDAVTTDKILDGEIADADISTTAAILGTKIDPNFGAQNVATTGTLGAGNTTITGNLSTTGAATIGANTITNVDGTNGQVLTTDGAGNTTWQDPSPTAVETTTAIDGNGLTGDPLDLADDAVTTDKILDGTILEEDIANGEVTPVKIAASATDGDVLTTTGGTVSWQPPAVVAMGKVNGDGSPAKMNGATATRNSLGNYTVTFATARPDADYIIQLTLYGAPAGSTIQVENQSNIGFTVSITSTQPSFIAVSPPFTTDLGGSTPQHTHTGFVDPFPIVDNLAFSPIDAIWYFTITDF</sequence>
<name>A0A6G7IYF6_9FLAO</name>
<organism evidence="1 2">
    <name type="scientific">Flagellimonas oceani</name>
    <dbReference type="NCBI Taxonomy" id="2698672"/>
    <lineage>
        <taxon>Bacteria</taxon>
        <taxon>Pseudomonadati</taxon>
        <taxon>Bacteroidota</taxon>
        <taxon>Flavobacteriia</taxon>
        <taxon>Flavobacteriales</taxon>
        <taxon>Flavobacteriaceae</taxon>
        <taxon>Flagellimonas</taxon>
    </lineage>
</organism>
<proteinExistence type="predicted"/>
<dbReference type="KEGG" id="mut:GVT53_01230"/>
<evidence type="ECO:0000313" key="1">
    <source>
        <dbReference type="EMBL" id="QII43368.1"/>
    </source>
</evidence>
<protein>
    <submittedName>
        <fullName evidence="1">Uncharacterized protein</fullName>
    </submittedName>
</protein>
<accession>A0A6G7IYF6</accession>